<dbReference type="InterPro" id="IPR050136">
    <property type="entry name" value="FA_oxidation_alpha_subunit"/>
</dbReference>
<dbReference type="CDD" id="cd06558">
    <property type="entry name" value="crotonase-like"/>
    <property type="match status" value="1"/>
</dbReference>
<evidence type="ECO:0000256" key="6">
    <source>
        <dbReference type="ARBA" id="ARBA00023027"/>
    </source>
</evidence>
<dbReference type="GO" id="GO:0004300">
    <property type="term" value="F:enoyl-CoA hydratase activity"/>
    <property type="evidence" value="ECO:0007669"/>
    <property type="project" value="UniProtKB-EC"/>
</dbReference>
<feature type="non-terminal residue" evidence="10">
    <location>
        <position position="379"/>
    </location>
</feature>
<evidence type="ECO:0000313" key="11">
    <source>
        <dbReference type="Proteomes" id="UP000276133"/>
    </source>
</evidence>
<keyword evidence="9" id="KW-0511">Multifunctional enzyme</keyword>
<protein>
    <recommendedName>
        <fullName evidence="4">enoyl-CoA hydratase</fullName>
        <ecNumber evidence="4">4.2.1.17</ecNumber>
    </recommendedName>
</protein>
<evidence type="ECO:0000256" key="8">
    <source>
        <dbReference type="ARBA" id="ARBA00023239"/>
    </source>
</evidence>
<dbReference type="SUPFAM" id="SSF52096">
    <property type="entry name" value="ClpP/crotonase"/>
    <property type="match status" value="1"/>
</dbReference>
<reference evidence="10 11" key="1">
    <citation type="journal article" date="2018" name="Sci. Rep.">
        <title>Genomic signatures of local adaptation to the degree of environmental predictability in rotifers.</title>
        <authorList>
            <person name="Franch-Gras L."/>
            <person name="Hahn C."/>
            <person name="Garcia-Roger E.M."/>
            <person name="Carmona M.J."/>
            <person name="Serra M."/>
            <person name="Gomez A."/>
        </authorList>
    </citation>
    <scope>NUCLEOTIDE SEQUENCE [LARGE SCALE GENOMIC DNA]</scope>
    <source>
        <strain evidence="10">HYR1</strain>
    </source>
</reference>
<keyword evidence="11" id="KW-1185">Reference proteome</keyword>
<dbReference type="Gene3D" id="3.90.226.10">
    <property type="entry name" value="2-enoyl-CoA Hydratase, Chain A, domain 1"/>
    <property type="match status" value="1"/>
</dbReference>
<accession>A0A3M7QZ30</accession>
<dbReference type="AlphaFoldDB" id="A0A3M7QZ30"/>
<dbReference type="Proteomes" id="UP000276133">
    <property type="component" value="Unassembled WGS sequence"/>
</dbReference>
<proteinExistence type="inferred from homology"/>
<keyword evidence="5" id="KW-0276">Fatty acid metabolism</keyword>
<comment type="pathway">
    <text evidence="1">Lipid metabolism; fatty acid beta-oxidation.</text>
</comment>
<evidence type="ECO:0000256" key="5">
    <source>
        <dbReference type="ARBA" id="ARBA00022832"/>
    </source>
</evidence>
<keyword evidence="6" id="KW-0520">NAD</keyword>
<dbReference type="GO" id="GO:0016509">
    <property type="term" value="F:long-chain (3S)-3-hydroxyacyl-CoA dehydrogenase (NAD+) activity"/>
    <property type="evidence" value="ECO:0007669"/>
    <property type="project" value="TreeGrafter"/>
</dbReference>
<comment type="similarity">
    <text evidence="3">In the N-terminal section; belongs to the enoyl-CoA hydratase/isomerase family.</text>
</comment>
<dbReference type="STRING" id="10195.A0A3M7QZ30"/>
<dbReference type="Pfam" id="PF00378">
    <property type="entry name" value="ECH_1"/>
    <property type="match status" value="1"/>
</dbReference>
<name>A0A3M7QZ30_BRAPC</name>
<dbReference type="PANTHER" id="PTHR43612:SF3">
    <property type="entry name" value="TRIFUNCTIONAL ENZYME SUBUNIT ALPHA, MITOCHONDRIAL"/>
    <property type="match status" value="1"/>
</dbReference>
<evidence type="ECO:0000256" key="3">
    <source>
        <dbReference type="ARBA" id="ARBA00008750"/>
    </source>
</evidence>
<dbReference type="FunFam" id="3.90.226.10:FF:000011">
    <property type="entry name" value="Fatty acid oxidation complex subunit alpha"/>
    <property type="match status" value="1"/>
</dbReference>
<evidence type="ECO:0000256" key="9">
    <source>
        <dbReference type="ARBA" id="ARBA00023268"/>
    </source>
</evidence>
<sequence length="379" mass="41408">MAALRQLITKCVHTNQLILNTKISFPQTRYISTTLNQMTDRKHIQLTYRDEIAVIKIDSPNSKVNTLSRDMFPEFTSTLEEVSKNENCRGVVLISGKTSGFIAGADIKMIESCKTQDEIYQLSKMGQKIFLDIESSKKPVVSAIMGPCLGGGLEVALATHYRIAVNDNKTVVGLPEVKLGLLPGSGGTQRLPRLVSVPDALDMALTGKMVKAKKAKSLGLVDMLVEPLGPGISSPENRTLEYLEDVAVQVTRRLAKEGVKQKKKALVRNLTDKAFEYQFVRNYIFNQVRSKIMGQTKGLYPAPLKILEVVKTGIEKGPEAGYEAEAQGFAELGMTNESKALINLFHGHTSCKKNRFGNPQVEVKNIGVLGAGLMGAGIA</sequence>
<dbReference type="GO" id="GO:0006635">
    <property type="term" value="P:fatty acid beta-oxidation"/>
    <property type="evidence" value="ECO:0007669"/>
    <property type="project" value="TreeGrafter"/>
</dbReference>
<dbReference type="PANTHER" id="PTHR43612">
    <property type="entry name" value="TRIFUNCTIONAL ENZYME SUBUNIT ALPHA"/>
    <property type="match status" value="1"/>
</dbReference>
<dbReference type="EMBL" id="REGN01004674">
    <property type="protein sequence ID" value="RNA16576.1"/>
    <property type="molecule type" value="Genomic_DNA"/>
</dbReference>
<keyword evidence="7" id="KW-0443">Lipid metabolism</keyword>
<comment type="caution">
    <text evidence="10">The sequence shown here is derived from an EMBL/GenBank/DDBJ whole genome shotgun (WGS) entry which is preliminary data.</text>
</comment>
<dbReference type="InterPro" id="IPR029045">
    <property type="entry name" value="ClpP/crotonase-like_dom_sf"/>
</dbReference>
<evidence type="ECO:0000256" key="7">
    <source>
        <dbReference type="ARBA" id="ARBA00023098"/>
    </source>
</evidence>
<gene>
    <name evidence="10" type="ORF">BpHYR1_006461</name>
</gene>
<evidence type="ECO:0000256" key="1">
    <source>
        <dbReference type="ARBA" id="ARBA00005005"/>
    </source>
</evidence>
<dbReference type="OrthoDB" id="10004768at2759"/>
<evidence type="ECO:0000256" key="4">
    <source>
        <dbReference type="ARBA" id="ARBA00012076"/>
    </source>
</evidence>
<evidence type="ECO:0000256" key="2">
    <source>
        <dbReference type="ARBA" id="ARBA00007005"/>
    </source>
</evidence>
<dbReference type="GO" id="GO:0016507">
    <property type="term" value="C:mitochondrial fatty acid beta-oxidation multienzyme complex"/>
    <property type="evidence" value="ECO:0007669"/>
    <property type="project" value="TreeGrafter"/>
</dbReference>
<evidence type="ECO:0000313" key="10">
    <source>
        <dbReference type="EMBL" id="RNA16576.1"/>
    </source>
</evidence>
<keyword evidence="8" id="KW-0456">Lyase</keyword>
<organism evidence="10 11">
    <name type="scientific">Brachionus plicatilis</name>
    <name type="common">Marine rotifer</name>
    <name type="synonym">Brachionus muelleri</name>
    <dbReference type="NCBI Taxonomy" id="10195"/>
    <lineage>
        <taxon>Eukaryota</taxon>
        <taxon>Metazoa</taxon>
        <taxon>Spiralia</taxon>
        <taxon>Gnathifera</taxon>
        <taxon>Rotifera</taxon>
        <taxon>Eurotatoria</taxon>
        <taxon>Monogononta</taxon>
        <taxon>Pseudotrocha</taxon>
        <taxon>Ploima</taxon>
        <taxon>Brachionidae</taxon>
        <taxon>Brachionus</taxon>
    </lineage>
</organism>
<dbReference type="InterPro" id="IPR001753">
    <property type="entry name" value="Enoyl-CoA_hydra/iso"/>
</dbReference>
<comment type="similarity">
    <text evidence="2">In the central section; belongs to the 3-hydroxyacyl-CoA dehydrogenase family.</text>
</comment>
<dbReference type="EC" id="4.2.1.17" evidence="4"/>